<dbReference type="EMBL" id="JAPDRP010000026">
    <property type="protein sequence ID" value="KAJ9635951.1"/>
    <property type="molecule type" value="Genomic_DNA"/>
</dbReference>
<evidence type="ECO:0000313" key="2">
    <source>
        <dbReference type="Proteomes" id="UP001172680"/>
    </source>
</evidence>
<dbReference type="Proteomes" id="UP001172680">
    <property type="component" value="Unassembled WGS sequence"/>
</dbReference>
<keyword evidence="2" id="KW-1185">Reference proteome</keyword>
<reference evidence="1" key="1">
    <citation type="submission" date="2022-10" db="EMBL/GenBank/DDBJ databases">
        <title>Culturing micro-colonial fungi from biological soil crusts in the Mojave desert and describing Neophaeococcomyces mojavensis, and introducing the new genera and species Taxawa tesnikishii.</title>
        <authorList>
            <person name="Kurbessoian T."/>
            <person name="Stajich J.E."/>
        </authorList>
    </citation>
    <scope>NUCLEOTIDE SEQUENCE</scope>
    <source>
        <strain evidence="1">JES_115</strain>
    </source>
</reference>
<comment type="caution">
    <text evidence="1">The sequence shown here is derived from an EMBL/GenBank/DDBJ whole genome shotgun (WGS) entry which is preliminary data.</text>
</comment>
<accession>A0ACC2YKR2</accession>
<protein>
    <submittedName>
        <fullName evidence="1">Transcriptional regulator</fullName>
    </submittedName>
</protein>
<proteinExistence type="predicted"/>
<evidence type="ECO:0000313" key="1">
    <source>
        <dbReference type="EMBL" id="KAJ9635951.1"/>
    </source>
</evidence>
<name>A0ACC2YKR2_9PEZI</name>
<gene>
    <name evidence="1" type="primary">CDC36</name>
    <name evidence="1" type="ORF">H2199_008305</name>
</gene>
<organism evidence="1 2">
    <name type="scientific">Coniosporium tulheliwenetii</name>
    <dbReference type="NCBI Taxonomy" id="3383036"/>
    <lineage>
        <taxon>Eukaryota</taxon>
        <taxon>Fungi</taxon>
        <taxon>Dikarya</taxon>
        <taxon>Ascomycota</taxon>
        <taxon>Pezizomycotina</taxon>
        <taxon>Dothideomycetes</taxon>
        <taxon>Dothideomycetes incertae sedis</taxon>
        <taxon>Coniosporium</taxon>
    </lineage>
</organism>
<sequence length="544" mass="58758">MAGNVFQNPQQPAGARATPLGSGRLQNGKLGSGSSWTFGVPMGGAPGLSGNQNRANNPAASSFAQATGASQSQQPLDLSDFPSLSNNAPQQQQNASSHAIWSNTPSLRGNHGRGAEGPQPQHTPVQRPQGQGSTPQPPSASQPTQQPLSQLHQSQALEEGASPPPQYAAGTEEFRFGNQNSTGQQQSSLQALSGSIDEFPPLGGGPGDIGLDRRAGLMQSNIYGGNTNGNGFPGSLNGGRNSLVSPLDGQQDRIASTSAGDRMTAPVGLNPSLARSSFLNPQDSDRNGSSASQHTLGNALSHVQRSAQSAFRAGGINDPQTIVHGQQPPRGGLFGVDPLESSQSPQQRPEPKRLAQMTDIERFGIPGLLAMINPDHPDHSPLALGHDLNALGLDLRTDGLPIYPTFAGPFAEPNSRPIIPDFTLPSAYKVTNVPPLREKMISFSDDTLFAIFYQYPRDILQEDAAGELFAREWRWNIKLRQWMRKDEQFGNTQRISEKEERAYYIFFDVNNWRKERREILLHYDDLDMRHQDLRQGQHAGPSLS</sequence>